<feature type="transmembrane region" description="Helical" evidence="1">
    <location>
        <begin position="61"/>
        <end position="90"/>
    </location>
</feature>
<keyword evidence="1" id="KW-0812">Transmembrane</keyword>
<comment type="caution">
    <text evidence="2">The sequence shown here is derived from an EMBL/GenBank/DDBJ whole genome shotgun (WGS) entry which is preliminary data.</text>
</comment>
<accession>A0A392N0H4</accession>
<organism evidence="2 3">
    <name type="scientific">Trifolium medium</name>
    <dbReference type="NCBI Taxonomy" id="97028"/>
    <lineage>
        <taxon>Eukaryota</taxon>
        <taxon>Viridiplantae</taxon>
        <taxon>Streptophyta</taxon>
        <taxon>Embryophyta</taxon>
        <taxon>Tracheophyta</taxon>
        <taxon>Spermatophyta</taxon>
        <taxon>Magnoliopsida</taxon>
        <taxon>eudicotyledons</taxon>
        <taxon>Gunneridae</taxon>
        <taxon>Pentapetalae</taxon>
        <taxon>rosids</taxon>
        <taxon>fabids</taxon>
        <taxon>Fabales</taxon>
        <taxon>Fabaceae</taxon>
        <taxon>Papilionoideae</taxon>
        <taxon>50 kb inversion clade</taxon>
        <taxon>NPAAA clade</taxon>
        <taxon>Hologalegina</taxon>
        <taxon>IRL clade</taxon>
        <taxon>Trifolieae</taxon>
        <taxon>Trifolium</taxon>
    </lineage>
</organism>
<feature type="transmembrane region" description="Helical" evidence="1">
    <location>
        <begin position="12"/>
        <end position="41"/>
    </location>
</feature>
<evidence type="ECO:0000313" key="2">
    <source>
        <dbReference type="EMBL" id="MCH93251.1"/>
    </source>
</evidence>
<proteinExistence type="predicted"/>
<keyword evidence="1" id="KW-1133">Transmembrane helix</keyword>
<evidence type="ECO:0000313" key="3">
    <source>
        <dbReference type="Proteomes" id="UP000265520"/>
    </source>
</evidence>
<keyword evidence="1" id="KW-0472">Membrane</keyword>
<protein>
    <submittedName>
        <fullName evidence="2">Uncharacterized protein</fullName>
    </submittedName>
</protein>
<dbReference type="AlphaFoldDB" id="A0A392N0H4"/>
<name>A0A392N0H4_9FABA</name>
<sequence length="120" mass="13343">MAHITVFMICYILTWMLVLPLQSGVQIFMVLLLISAPLFYFPDLVRKASTLGVDVACGGSFKLPLIGFTSLAAFGITLTFGLLTLLVVYLNRRFIQGRKPTRGQDIEVNSNDLIECLSDR</sequence>
<evidence type="ECO:0000256" key="1">
    <source>
        <dbReference type="SAM" id="Phobius"/>
    </source>
</evidence>
<dbReference type="EMBL" id="LXQA010024513">
    <property type="protein sequence ID" value="MCH93251.1"/>
    <property type="molecule type" value="Genomic_DNA"/>
</dbReference>
<reference evidence="2 3" key="1">
    <citation type="journal article" date="2018" name="Front. Plant Sci.">
        <title>Red Clover (Trifolium pratense) and Zigzag Clover (T. medium) - A Picture of Genomic Similarities and Differences.</title>
        <authorList>
            <person name="Dluhosova J."/>
            <person name="Istvanek J."/>
            <person name="Nedelnik J."/>
            <person name="Repkova J."/>
        </authorList>
    </citation>
    <scope>NUCLEOTIDE SEQUENCE [LARGE SCALE GENOMIC DNA]</scope>
    <source>
        <strain evidence="3">cv. 10/8</strain>
        <tissue evidence="2">Leaf</tissue>
    </source>
</reference>
<keyword evidence="3" id="KW-1185">Reference proteome</keyword>
<dbReference type="Proteomes" id="UP000265520">
    <property type="component" value="Unassembled WGS sequence"/>
</dbReference>